<feature type="region of interest" description="Disordered" evidence="1">
    <location>
        <begin position="158"/>
        <end position="183"/>
    </location>
</feature>
<evidence type="ECO:0000313" key="2">
    <source>
        <dbReference type="EMBL" id="CAI3978199.1"/>
    </source>
</evidence>
<comment type="caution">
    <text evidence="2">The sequence shown here is derived from an EMBL/GenBank/DDBJ whole genome shotgun (WGS) entry which is preliminary data.</text>
</comment>
<dbReference type="Proteomes" id="UP001152797">
    <property type="component" value="Unassembled WGS sequence"/>
</dbReference>
<dbReference type="EMBL" id="CAMXCT020000394">
    <property type="protein sequence ID" value="CAL1131574.1"/>
    <property type="molecule type" value="Genomic_DNA"/>
</dbReference>
<organism evidence="2">
    <name type="scientific">Cladocopium goreaui</name>
    <dbReference type="NCBI Taxonomy" id="2562237"/>
    <lineage>
        <taxon>Eukaryota</taxon>
        <taxon>Sar</taxon>
        <taxon>Alveolata</taxon>
        <taxon>Dinophyceae</taxon>
        <taxon>Suessiales</taxon>
        <taxon>Symbiodiniaceae</taxon>
        <taxon>Cladocopium</taxon>
    </lineage>
</organism>
<accession>A0A9P1FIC7</accession>
<evidence type="ECO:0000256" key="1">
    <source>
        <dbReference type="SAM" id="MobiDB-lite"/>
    </source>
</evidence>
<dbReference type="EMBL" id="CAMXCT030000394">
    <property type="protein sequence ID" value="CAL4765511.1"/>
    <property type="molecule type" value="Genomic_DNA"/>
</dbReference>
<reference evidence="3" key="2">
    <citation type="submission" date="2024-04" db="EMBL/GenBank/DDBJ databases">
        <authorList>
            <person name="Chen Y."/>
            <person name="Shah S."/>
            <person name="Dougan E. K."/>
            <person name="Thang M."/>
            <person name="Chan C."/>
        </authorList>
    </citation>
    <scope>NUCLEOTIDE SEQUENCE [LARGE SCALE GENOMIC DNA]</scope>
</reference>
<dbReference type="AlphaFoldDB" id="A0A9P1FIC7"/>
<keyword evidence="4" id="KW-1185">Reference proteome</keyword>
<gene>
    <name evidence="2" type="ORF">C1SCF055_LOCUS6270</name>
</gene>
<protein>
    <submittedName>
        <fullName evidence="2">Uncharacterized protein</fullName>
    </submittedName>
</protein>
<evidence type="ECO:0000313" key="3">
    <source>
        <dbReference type="EMBL" id="CAL1131574.1"/>
    </source>
</evidence>
<sequence length="183" mass="20358">MEVTIQTSVAIKVGDEKAISIPPTFLVEHDGRSFLKFRPTGYQIVHLVCGCDMPKNSSLANSMSLDQLLKKRNHEWLKPSCGQDVFQEADQKPGRKRKQITNPELITIDVNGQAVECLMQGQRPIKSDLAIPLVPEQLQAVLNYVAQDAKEALSIRRAYKKAKSAPTTKRSNGEDQEGDQADE</sequence>
<name>A0A9P1FIC7_9DINO</name>
<feature type="compositionally biased region" description="Acidic residues" evidence="1">
    <location>
        <begin position="174"/>
        <end position="183"/>
    </location>
</feature>
<reference evidence="2" key="1">
    <citation type="submission" date="2022-10" db="EMBL/GenBank/DDBJ databases">
        <authorList>
            <person name="Chen Y."/>
            <person name="Dougan E. K."/>
            <person name="Chan C."/>
            <person name="Rhodes N."/>
            <person name="Thang M."/>
        </authorList>
    </citation>
    <scope>NUCLEOTIDE SEQUENCE</scope>
</reference>
<evidence type="ECO:0000313" key="4">
    <source>
        <dbReference type="Proteomes" id="UP001152797"/>
    </source>
</evidence>
<dbReference type="EMBL" id="CAMXCT010000394">
    <property type="protein sequence ID" value="CAI3978199.1"/>
    <property type="molecule type" value="Genomic_DNA"/>
</dbReference>
<proteinExistence type="predicted"/>